<feature type="compositionally biased region" description="Basic and acidic residues" evidence="5">
    <location>
        <begin position="1"/>
        <end position="10"/>
    </location>
</feature>
<comment type="pathway">
    <text evidence="1">Purine metabolism; IMP biosynthesis via de novo pathway; N(2)-formyl-N(1)-(5-phospho-D-ribosyl)glycinamide from N(1)-(5-phospho-D-ribosyl)glycinamide (10-formyl THF route): step 1/1.</text>
</comment>
<dbReference type="AlphaFoldDB" id="A0ABD5TXB7"/>
<accession>A0ABD5TXB7</accession>
<dbReference type="InterPro" id="IPR002376">
    <property type="entry name" value="Formyl_transf_N"/>
</dbReference>
<dbReference type="EC" id="2.1.2.2" evidence="2"/>
<dbReference type="GO" id="GO:0004644">
    <property type="term" value="F:phosphoribosylglycinamide formyltransferase activity"/>
    <property type="evidence" value="ECO:0007669"/>
    <property type="project" value="UniProtKB-EC"/>
</dbReference>
<dbReference type="SUPFAM" id="SSF53328">
    <property type="entry name" value="Formyltransferase"/>
    <property type="match status" value="1"/>
</dbReference>
<comment type="caution">
    <text evidence="7">The sequence shown here is derived from an EMBL/GenBank/DDBJ whole genome shotgun (WGS) entry which is preliminary data.</text>
</comment>
<feature type="domain" description="Formyl transferase N-terminal" evidence="6">
    <location>
        <begin position="106"/>
        <end position="204"/>
    </location>
</feature>
<evidence type="ECO:0000313" key="8">
    <source>
        <dbReference type="Proteomes" id="UP001596408"/>
    </source>
</evidence>
<dbReference type="RefSeq" id="WP_379691874.1">
    <property type="nucleotide sequence ID" value="NZ_JBHSXH010000001.1"/>
</dbReference>
<dbReference type="EMBL" id="JBHSXH010000001">
    <property type="protein sequence ID" value="MFC6823444.1"/>
    <property type="molecule type" value="Genomic_DNA"/>
</dbReference>
<dbReference type="GO" id="GO:0006164">
    <property type="term" value="P:purine nucleotide biosynthetic process"/>
    <property type="evidence" value="ECO:0007669"/>
    <property type="project" value="UniProtKB-KW"/>
</dbReference>
<keyword evidence="3" id="KW-0808">Transferase</keyword>
<feature type="region of interest" description="Disordered" evidence="5">
    <location>
        <begin position="1"/>
        <end position="25"/>
    </location>
</feature>
<keyword evidence="8" id="KW-1185">Reference proteome</keyword>
<evidence type="ECO:0000256" key="3">
    <source>
        <dbReference type="ARBA" id="ARBA00022679"/>
    </source>
</evidence>
<dbReference type="PANTHER" id="PTHR43369:SF2">
    <property type="entry name" value="PHOSPHORIBOSYLGLYCINAMIDE FORMYLTRANSFERASE"/>
    <property type="match status" value="1"/>
</dbReference>
<sequence length="255" mass="28034">MTRSDARTDGGDGDESEFGGEGESDRRTLVLLMPADAVKATVTLQSLLSSASFRERYDPRVVVDGASGRLVDALRRRGVRYAVADDPSSPAGDVAAVTDDEESFAYLVSCGWTKLIPGDVIEMPEVAALNCHGSYLPDYRGPAMHRVQWANGKRWGGASVHFLTEEFDDGRILCRDRFKIGLFDTPKDILWRSAETTATLLREALLLVEDGYEGIENASGSYYSLAEWRTVLVRGAVNRALWALGSDARWEIPPE</sequence>
<dbReference type="Proteomes" id="UP001596408">
    <property type="component" value="Unassembled WGS sequence"/>
</dbReference>
<organism evidence="7 8">
    <name type="scientific">Halopelagius fulvigenes</name>
    <dbReference type="NCBI Taxonomy" id="1198324"/>
    <lineage>
        <taxon>Archaea</taxon>
        <taxon>Methanobacteriati</taxon>
        <taxon>Methanobacteriota</taxon>
        <taxon>Stenosarchaea group</taxon>
        <taxon>Halobacteria</taxon>
        <taxon>Halobacteriales</taxon>
        <taxon>Haloferacaceae</taxon>
    </lineage>
</organism>
<dbReference type="Pfam" id="PF00551">
    <property type="entry name" value="Formyl_trans_N"/>
    <property type="match status" value="1"/>
</dbReference>
<protein>
    <recommendedName>
        <fullName evidence="2">phosphoribosylglycinamide formyltransferase 1</fullName>
        <ecNumber evidence="2">2.1.2.2</ecNumber>
    </recommendedName>
</protein>
<name>A0ABD5TXB7_9EURY</name>
<evidence type="ECO:0000313" key="7">
    <source>
        <dbReference type="EMBL" id="MFC6823444.1"/>
    </source>
</evidence>
<gene>
    <name evidence="7" type="ORF">ACFQEV_00270</name>
</gene>
<feature type="compositionally biased region" description="Acidic residues" evidence="5">
    <location>
        <begin position="11"/>
        <end position="22"/>
    </location>
</feature>
<reference evidence="7 8" key="1">
    <citation type="journal article" date="2019" name="Int. J. Syst. Evol. Microbiol.">
        <title>The Global Catalogue of Microorganisms (GCM) 10K type strain sequencing project: providing services to taxonomists for standard genome sequencing and annotation.</title>
        <authorList>
            <consortium name="The Broad Institute Genomics Platform"/>
            <consortium name="The Broad Institute Genome Sequencing Center for Infectious Disease"/>
            <person name="Wu L."/>
            <person name="Ma J."/>
        </authorList>
    </citation>
    <scope>NUCLEOTIDE SEQUENCE [LARGE SCALE GENOMIC DNA]</scope>
    <source>
        <strain evidence="7 8">YIM 94188</strain>
    </source>
</reference>
<keyword evidence="4" id="KW-0658">Purine biosynthesis</keyword>
<proteinExistence type="predicted"/>
<evidence type="ECO:0000256" key="4">
    <source>
        <dbReference type="ARBA" id="ARBA00022755"/>
    </source>
</evidence>
<evidence type="ECO:0000256" key="5">
    <source>
        <dbReference type="SAM" id="MobiDB-lite"/>
    </source>
</evidence>
<evidence type="ECO:0000256" key="2">
    <source>
        <dbReference type="ARBA" id="ARBA00012254"/>
    </source>
</evidence>
<dbReference type="InterPro" id="IPR036477">
    <property type="entry name" value="Formyl_transf_N_sf"/>
</dbReference>
<evidence type="ECO:0000256" key="1">
    <source>
        <dbReference type="ARBA" id="ARBA00005054"/>
    </source>
</evidence>
<dbReference type="Gene3D" id="3.40.50.170">
    <property type="entry name" value="Formyl transferase, N-terminal domain"/>
    <property type="match status" value="1"/>
</dbReference>
<dbReference type="PANTHER" id="PTHR43369">
    <property type="entry name" value="PHOSPHORIBOSYLGLYCINAMIDE FORMYLTRANSFERASE"/>
    <property type="match status" value="1"/>
</dbReference>
<evidence type="ECO:0000259" key="6">
    <source>
        <dbReference type="Pfam" id="PF00551"/>
    </source>
</evidence>